<dbReference type="PANTHER" id="PTHR34183">
    <property type="entry name" value="ENDOLYTIC PEPTIDOGLYCAN TRANSGLYCOSYLASE RLPA"/>
    <property type="match status" value="1"/>
</dbReference>
<feature type="domain" description="RlpA-like protein double-psi beta-barrel" evidence="3">
    <location>
        <begin position="31"/>
        <end position="115"/>
    </location>
</feature>
<dbReference type="NCBIfam" id="TIGR00413">
    <property type="entry name" value="rlpA"/>
    <property type="match status" value="1"/>
</dbReference>
<dbReference type="InterPro" id="IPR036908">
    <property type="entry name" value="RlpA-like_sf"/>
</dbReference>
<dbReference type="InterPro" id="IPR009009">
    <property type="entry name" value="RlpA-like_DPBB"/>
</dbReference>
<evidence type="ECO:0000256" key="1">
    <source>
        <dbReference type="RuleBase" id="RU003495"/>
    </source>
</evidence>
<gene>
    <name evidence="4" type="ORF">RxyAA322_27010</name>
</gene>
<dbReference type="PANTHER" id="PTHR34183:SF1">
    <property type="entry name" value="ENDOLYTIC PEPTIDOGLYCAN TRANSGLYCOSYLASE RLPA"/>
    <property type="match status" value="1"/>
</dbReference>
<dbReference type="SUPFAM" id="SSF50685">
    <property type="entry name" value="Barwin-like endoglucanases"/>
    <property type="match status" value="1"/>
</dbReference>
<dbReference type="InterPro" id="IPR012997">
    <property type="entry name" value="RplA"/>
</dbReference>
<dbReference type="Gene3D" id="2.40.40.10">
    <property type="entry name" value="RlpA-like domain"/>
    <property type="match status" value="1"/>
</dbReference>
<reference evidence="4" key="1">
    <citation type="journal article" date="2019" name="Microbiol. Resour. Announc.">
        <title>Complete Genome Sequence of Rubrobacter xylanophilus Strain AA3-22, Isolated from Arima Onsen in Japan.</title>
        <authorList>
            <person name="Tomariguchi N."/>
            <person name="Miyazaki K."/>
        </authorList>
    </citation>
    <scope>NUCLEOTIDE SEQUENCE [LARGE SCALE GENOMIC DNA]</scope>
    <source>
        <strain evidence="4">AA3-22</strain>
    </source>
</reference>
<accession>A0A510HPS3</accession>
<dbReference type="Pfam" id="PF03330">
    <property type="entry name" value="DPBB_1"/>
    <property type="match status" value="1"/>
</dbReference>
<proteinExistence type="inferred from homology"/>
<protein>
    <recommendedName>
        <fullName evidence="3">RlpA-like protein double-psi beta-barrel domain-containing protein</fullName>
    </recommendedName>
</protein>
<keyword evidence="5" id="KW-1185">Reference proteome</keyword>
<dbReference type="Proteomes" id="UP000318065">
    <property type="component" value="Chromosome"/>
</dbReference>
<dbReference type="CDD" id="cd22268">
    <property type="entry name" value="DPBB_RlpA-like"/>
    <property type="match status" value="1"/>
</dbReference>
<evidence type="ECO:0000313" key="5">
    <source>
        <dbReference type="Proteomes" id="UP000318065"/>
    </source>
</evidence>
<evidence type="ECO:0000256" key="2">
    <source>
        <dbReference type="SAM" id="SignalP"/>
    </source>
</evidence>
<organism evidence="4 5">
    <name type="scientific">Rubrobacter xylanophilus</name>
    <dbReference type="NCBI Taxonomy" id="49319"/>
    <lineage>
        <taxon>Bacteria</taxon>
        <taxon>Bacillati</taxon>
        <taxon>Actinomycetota</taxon>
        <taxon>Rubrobacteria</taxon>
        <taxon>Rubrobacterales</taxon>
        <taxon>Rubrobacteraceae</taxon>
        <taxon>Rubrobacter</taxon>
    </lineage>
</organism>
<dbReference type="EMBL" id="AP019791">
    <property type="protein sequence ID" value="BBL80847.1"/>
    <property type="molecule type" value="Genomic_DNA"/>
</dbReference>
<comment type="similarity">
    <text evidence="1">Belongs to the RlpA family.</text>
</comment>
<dbReference type="OrthoDB" id="1404170at2"/>
<feature type="signal peptide" evidence="2">
    <location>
        <begin position="1"/>
        <end position="21"/>
    </location>
</feature>
<dbReference type="AlphaFoldDB" id="A0A510HPS3"/>
<feature type="chain" id="PRO_5038948204" description="RlpA-like protein double-psi beta-barrel domain-containing protein" evidence="2">
    <location>
        <begin position="22"/>
        <end position="121"/>
    </location>
</feature>
<name>A0A510HPS3_9ACTN</name>
<sequence>MRSLLKVFVLAGALAVAVAFAGEEAQAEPVVASWYGPGFEGALTASGEPFNPYAYTAAHPYLPFGTQLEVCYQGCVTVTVNDRGPFVAGRGLDLSQAAAAAIGLTYVGADVVDVRVVSYPY</sequence>
<dbReference type="RefSeq" id="WP_143528808.1">
    <property type="nucleotide sequence ID" value="NZ_AP019791.1"/>
</dbReference>
<evidence type="ECO:0000313" key="4">
    <source>
        <dbReference type="EMBL" id="BBL80847.1"/>
    </source>
</evidence>
<evidence type="ECO:0000259" key="3">
    <source>
        <dbReference type="Pfam" id="PF03330"/>
    </source>
</evidence>
<keyword evidence="2" id="KW-0732">Signal</keyword>